<evidence type="ECO:0000256" key="2">
    <source>
        <dbReference type="ARBA" id="ARBA00023136"/>
    </source>
</evidence>
<dbReference type="EMBL" id="WHSB02000013">
    <property type="protein sequence ID" value="MCQ4633526.1"/>
    <property type="molecule type" value="Genomic_DNA"/>
</dbReference>
<proteinExistence type="predicted"/>
<dbReference type="Gene3D" id="2.40.170.20">
    <property type="entry name" value="TonB-dependent receptor, beta-barrel domain"/>
    <property type="match status" value="1"/>
</dbReference>
<sequence>MCDRLDRPSYLFDSGIASCVSFVQSFSPQAGAEFNDNVSKPTTGEQYEIGIKCQRAEIGALVTLSAFQLAQQNTLTTDPADPLFQLV</sequence>
<dbReference type="SUPFAM" id="SSF56935">
    <property type="entry name" value="Porins"/>
    <property type="match status" value="1"/>
</dbReference>
<keyword evidence="2" id="KW-0472">Membrane</keyword>
<accession>A0ABT1REA1</accession>
<name>A0ABT1REA1_9HYPH</name>
<keyword evidence="5" id="KW-0675">Receptor</keyword>
<comment type="subcellular location">
    <subcellularLocation>
        <location evidence="1">Cell outer membrane</location>
    </subcellularLocation>
</comment>
<dbReference type="InterPro" id="IPR000531">
    <property type="entry name" value="Beta-barrel_TonB"/>
</dbReference>
<reference evidence="5" key="1">
    <citation type="submission" date="2021-07" db="EMBL/GenBank/DDBJ databases">
        <title>Shinella sp. nov., a novel member of the genus Shinella from water.</title>
        <authorList>
            <person name="Deng Y."/>
        </authorList>
    </citation>
    <scope>NUCLEOTIDE SEQUENCE</scope>
    <source>
        <strain evidence="5">CPCC 100929</strain>
    </source>
</reference>
<comment type="caution">
    <text evidence="5">The sequence shown here is derived from an EMBL/GenBank/DDBJ whole genome shotgun (WGS) entry which is preliminary data.</text>
</comment>
<evidence type="ECO:0000259" key="4">
    <source>
        <dbReference type="Pfam" id="PF00593"/>
    </source>
</evidence>
<evidence type="ECO:0000313" key="6">
    <source>
        <dbReference type="Proteomes" id="UP000996601"/>
    </source>
</evidence>
<feature type="domain" description="TonB-dependent receptor-like beta-barrel" evidence="4">
    <location>
        <begin position="21"/>
        <end position="82"/>
    </location>
</feature>
<keyword evidence="3" id="KW-0998">Cell outer membrane</keyword>
<organism evidence="5 6">
    <name type="scientific">Shinella lacus</name>
    <dbReference type="NCBI Taxonomy" id="2654216"/>
    <lineage>
        <taxon>Bacteria</taxon>
        <taxon>Pseudomonadati</taxon>
        <taxon>Pseudomonadota</taxon>
        <taxon>Alphaproteobacteria</taxon>
        <taxon>Hyphomicrobiales</taxon>
        <taxon>Rhizobiaceae</taxon>
        <taxon>Shinella</taxon>
    </lineage>
</organism>
<keyword evidence="6" id="KW-1185">Reference proteome</keyword>
<dbReference type="Pfam" id="PF00593">
    <property type="entry name" value="TonB_dep_Rec_b-barrel"/>
    <property type="match status" value="1"/>
</dbReference>
<dbReference type="RefSeq" id="WP_256120143.1">
    <property type="nucleotide sequence ID" value="NZ_WHSB02000013.1"/>
</dbReference>
<evidence type="ECO:0000256" key="3">
    <source>
        <dbReference type="ARBA" id="ARBA00023237"/>
    </source>
</evidence>
<dbReference type="Proteomes" id="UP000996601">
    <property type="component" value="Unassembled WGS sequence"/>
</dbReference>
<protein>
    <submittedName>
        <fullName evidence="5">TonB-dependent receptor</fullName>
    </submittedName>
</protein>
<dbReference type="InterPro" id="IPR036942">
    <property type="entry name" value="Beta-barrel_TonB_sf"/>
</dbReference>
<gene>
    <name evidence="5" type="ORF">GB927_026040</name>
</gene>
<evidence type="ECO:0000256" key="1">
    <source>
        <dbReference type="ARBA" id="ARBA00004442"/>
    </source>
</evidence>
<evidence type="ECO:0000313" key="5">
    <source>
        <dbReference type="EMBL" id="MCQ4633526.1"/>
    </source>
</evidence>